<protein>
    <recommendedName>
        <fullName evidence="3">Glycosyl transferase family 2</fullName>
    </recommendedName>
</protein>
<name>A0A2N8HCA8_9BACT</name>
<accession>A0A2N8HCA8</accession>
<dbReference type="RefSeq" id="WP_102714004.1">
    <property type="nucleotide sequence ID" value="NZ_PJKA01000012.1"/>
</dbReference>
<dbReference type="OrthoDB" id="8807075at2"/>
<gene>
    <name evidence="1" type="ORF">CXU22_07125</name>
</gene>
<proteinExistence type="predicted"/>
<evidence type="ECO:0000313" key="2">
    <source>
        <dbReference type="Proteomes" id="UP000236000"/>
    </source>
</evidence>
<evidence type="ECO:0008006" key="3">
    <source>
        <dbReference type="Google" id="ProtNLM"/>
    </source>
</evidence>
<dbReference type="Proteomes" id="UP000236000">
    <property type="component" value="Unassembled WGS sequence"/>
</dbReference>
<organism evidence="1 2">
    <name type="scientific">Akkermansia muciniphila</name>
    <dbReference type="NCBI Taxonomy" id="239935"/>
    <lineage>
        <taxon>Bacteria</taxon>
        <taxon>Pseudomonadati</taxon>
        <taxon>Verrucomicrobiota</taxon>
        <taxon>Verrucomicrobiia</taxon>
        <taxon>Verrucomicrobiales</taxon>
        <taxon>Akkermansiaceae</taxon>
        <taxon>Akkermansia</taxon>
    </lineage>
</organism>
<sequence>MKSYSILVNTCDSFEDCWEPFFRLWSLYWPDCPARVYLNTEYKTYSGPEKNVVSLRSCAGRIIPGRRRATWSECLKWALEAMETDTVLYMQEDYFLTAPVDGGAVERYAAQMRAHPEIPCIQLTPEGIPAREPSRYEGLFTSDPDYPWYACCQGSLWRREALLSLLRKEESAWKFECFGSRRAKYSRMEFLTVDPSLFSREGYQIIPYIFTGIIHGKWYGPVAELFERHGISMDFSRRGFFDPEEKPPFSARIRNAARNWKTWRSRLELRSMKRRFLREENACGGN</sequence>
<dbReference type="EMBL" id="PJKA01000012">
    <property type="protein sequence ID" value="PNC17523.1"/>
    <property type="molecule type" value="Genomic_DNA"/>
</dbReference>
<comment type="caution">
    <text evidence="1">The sequence shown here is derived from an EMBL/GenBank/DDBJ whole genome shotgun (WGS) entry which is preliminary data.</text>
</comment>
<dbReference type="AlphaFoldDB" id="A0A2N8HCA8"/>
<evidence type="ECO:0000313" key="1">
    <source>
        <dbReference type="EMBL" id="PNC17523.1"/>
    </source>
</evidence>
<reference evidence="1 2" key="1">
    <citation type="journal article" date="2017" name="BMC Genomics">
        <title>Genome sequencing of 39 Akkermansia muciniphila isolates reveals its population structure, genomic and functional diverisity, and global distribution in mammalian gut microbiotas.</title>
        <authorList>
            <person name="Guo X."/>
            <person name="Li S."/>
            <person name="Zhang J."/>
            <person name="Wu F."/>
            <person name="Li X."/>
            <person name="Wu D."/>
            <person name="Zhang M."/>
            <person name="Ou Z."/>
            <person name="Jie Z."/>
            <person name="Yan Q."/>
            <person name="Li P."/>
            <person name="Yi J."/>
            <person name="Peng Y."/>
        </authorList>
    </citation>
    <scope>NUCLEOTIDE SEQUENCE [LARGE SCALE GENOMIC DNA]</scope>
    <source>
        <strain evidence="1 2">GP24</strain>
    </source>
</reference>